<dbReference type="Pfam" id="PF00155">
    <property type="entry name" value="Aminotran_1_2"/>
    <property type="match status" value="1"/>
</dbReference>
<feature type="domain" description="BioF2-like acetyltransferase" evidence="4">
    <location>
        <begin position="631"/>
        <end position="772"/>
    </location>
</feature>
<evidence type="ECO:0000259" key="4">
    <source>
        <dbReference type="Pfam" id="PF13480"/>
    </source>
</evidence>
<dbReference type="SUPFAM" id="SSF55729">
    <property type="entry name" value="Acyl-CoA N-acyltransferases (Nat)"/>
    <property type="match status" value="1"/>
</dbReference>
<evidence type="ECO:0000313" key="6">
    <source>
        <dbReference type="Proteomes" id="UP000247903"/>
    </source>
</evidence>
<dbReference type="Pfam" id="PF13480">
    <property type="entry name" value="Acetyltransf_6"/>
    <property type="match status" value="1"/>
</dbReference>
<keyword evidence="5" id="KW-0032">Aminotransferase</keyword>
<keyword evidence="6" id="KW-1185">Reference proteome</keyword>
<dbReference type="RefSeq" id="WP_110306608.1">
    <property type="nucleotide sequence ID" value="NZ_QJHK01000007.1"/>
</dbReference>
<dbReference type="GO" id="GO:0008483">
    <property type="term" value="F:transaminase activity"/>
    <property type="evidence" value="ECO:0007669"/>
    <property type="project" value="UniProtKB-KW"/>
</dbReference>
<dbReference type="Gene3D" id="3.90.1150.10">
    <property type="entry name" value="Aspartate Aminotransferase, domain 1"/>
    <property type="match status" value="1"/>
</dbReference>
<feature type="domain" description="Aminotransferase class I/classII large" evidence="3">
    <location>
        <begin position="47"/>
        <end position="394"/>
    </location>
</feature>
<dbReference type="EMBL" id="QJHK01000007">
    <property type="protein sequence ID" value="PXY41001.1"/>
    <property type="molecule type" value="Genomic_DNA"/>
</dbReference>
<evidence type="ECO:0000313" key="5">
    <source>
        <dbReference type="EMBL" id="PXY41001.1"/>
    </source>
</evidence>
<reference evidence="5 6" key="1">
    <citation type="submission" date="2018-05" db="EMBL/GenBank/DDBJ databases">
        <title>Flavobacterium sp. strain IMCC34759, incomplete genome.</title>
        <authorList>
            <person name="Joung Y."/>
            <person name="Cho J."/>
        </authorList>
    </citation>
    <scope>NUCLEOTIDE SEQUENCE [LARGE SCALE GENOMIC DNA]</scope>
    <source>
        <strain evidence="5 6">IMCC34759</strain>
    </source>
</reference>
<keyword evidence="2 5" id="KW-0808">Transferase</keyword>
<accession>A0A2V4BQ55</accession>
<organism evidence="5 6">
    <name type="scientific">Flavobacterium cheongpyeongense</name>
    <dbReference type="NCBI Taxonomy" id="2212651"/>
    <lineage>
        <taxon>Bacteria</taxon>
        <taxon>Pseudomonadati</taxon>
        <taxon>Bacteroidota</taxon>
        <taxon>Flavobacteriia</taxon>
        <taxon>Flavobacteriales</taxon>
        <taxon>Flavobacteriaceae</taxon>
        <taxon>Flavobacterium</taxon>
    </lineage>
</organism>
<dbReference type="PANTHER" id="PTHR13693:SF3">
    <property type="entry name" value="LD36009P"/>
    <property type="match status" value="1"/>
</dbReference>
<dbReference type="InterPro" id="IPR015422">
    <property type="entry name" value="PyrdxlP-dep_Trfase_small"/>
</dbReference>
<sequence length="811" mass="92820">MAKIKHNNFIDTVDTVFSSAKDEGILHLHAEGTSLNGRTIKISGSEMLHFGTTGYLGLEQDKRLKEAAINAINNYGTQFPLSKTYLSHPLYAELESKIDQMYNIKPIITKNSTLGHMAIIPTLIRDEDAVILDHQAHWSVQNACQILKLRGIPVEMIRHNNLEMLEDKIRMLSGKSGKIWYMADGVYSMYGDYAPVKDLLNLSQKYPQFNLYFDDVHGMSWKGKNGTGFIFDSIGTLEENIVVVSTLSKTFGASGATFFCSDHKLREKIKTFGGPLTFSAQLEPASVAAAIASCDIHLSEEIYGHQAELAKKTAHFSTLLSNSSLPLISENDSPVFFLGMGTPATAYNFTKRLFSEGFYLNLGIYPAVPIKNTGIRITISAHNQIKDITELARAMDYHFQKAVEETGSSNEKIRQAFRMDISTKLPSKKQHSELLHIEKQTSIKNINKQEWNKYLGTHNILDWEGMQYLEKTFSHSQDPTNKWDFFYYIIRDQNMQVVLMTFCTFGIWKDDMLSTESVSRHLEEIRKTDSMHMTSKVLSIGSLFTEGLHCYIDESHSLAEQSLRLLLNELEQSYNSLGADILILRDFEPGFHWDEMIRNQGYFRIDMPESCVIENENWPAIDNYGSLLSTRSRQHFNREIVPYEKFYDVQIKDYLNQAELDRAYELYCNVKDRNLAINTFLYSRQVFENMNSCPNWEFIILTLKDGPKKNLVGIMFCYKNSGNVYVPELIGMDYIASEGLNLYRQLLYQTIKRARELEIERIDFGISANFEKKKIGASIKSKVAYVQARDNYAMELMQTLQNETNIPRLSS</sequence>
<evidence type="ECO:0000256" key="1">
    <source>
        <dbReference type="ARBA" id="ARBA00001933"/>
    </source>
</evidence>
<dbReference type="Gene3D" id="3.40.640.10">
    <property type="entry name" value="Type I PLP-dependent aspartate aminotransferase-like (Major domain)"/>
    <property type="match status" value="1"/>
</dbReference>
<dbReference type="InterPro" id="IPR015424">
    <property type="entry name" value="PyrdxlP-dep_Trfase"/>
</dbReference>
<proteinExistence type="predicted"/>
<evidence type="ECO:0000256" key="2">
    <source>
        <dbReference type="ARBA" id="ARBA00022679"/>
    </source>
</evidence>
<protein>
    <submittedName>
        <fullName evidence="5">Aminotransferase class I/II</fullName>
    </submittedName>
</protein>
<gene>
    <name evidence="5" type="ORF">DMB65_09820</name>
</gene>
<dbReference type="SUPFAM" id="SSF53383">
    <property type="entry name" value="PLP-dependent transferases"/>
    <property type="match status" value="1"/>
</dbReference>
<dbReference type="InterPro" id="IPR016181">
    <property type="entry name" value="Acyl_CoA_acyltransferase"/>
</dbReference>
<dbReference type="InterPro" id="IPR015421">
    <property type="entry name" value="PyrdxlP-dep_Trfase_major"/>
</dbReference>
<dbReference type="GO" id="GO:0030170">
    <property type="term" value="F:pyridoxal phosphate binding"/>
    <property type="evidence" value="ECO:0007669"/>
    <property type="project" value="InterPro"/>
</dbReference>
<comment type="cofactor">
    <cofactor evidence="1">
        <name>pyridoxal 5'-phosphate</name>
        <dbReference type="ChEBI" id="CHEBI:597326"/>
    </cofactor>
</comment>
<dbReference type="PANTHER" id="PTHR13693">
    <property type="entry name" value="CLASS II AMINOTRANSFERASE/8-AMINO-7-OXONONANOATE SYNTHASE"/>
    <property type="match status" value="1"/>
</dbReference>
<dbReference type="OrthoDB" id="9807157at2"/>
<dbReference type="AlphaFoldDB" id="A0A2V4BQ55"/>
<dbReference type="InterPro" id="IPR038740">
    <property type="entry name" value="BioF2-like_GNAT_dom"/>
</dbReference>
<evidence type="ECO:0000259" key="3">
    <source>
        <dbReference type="Pfam" id="PF00155"/>
    </source>
</evidence>
<name>A0A2V4BQ55_9FLAO</name>
<dbReference type="InterPro" id="IPR050087">
    <property type="entry name" value="AON_synthase_class-II"/>
</dbReference>
<dbReference type="InterPro" id="IPR004839">
    <property type="entry name" value="Aminotransferase_I/II_large"/>
</dbReference>
<comment type="caution">
    <text evidence="5">The sequence shown here is derived from an EMBL/GenBank/DDBJ whole genome shotgun (WGS) entry which is preliminary data.</text>
</comment>
<dbReference type="Proteomes" id="UP000247903">
    <property type="component" value="Unassembled WGS sequence"/>
</dbReference>